<dbReference type="EMBL" id="OZ023702">
    <property type="protein sequence ID" value="CAK9857877.1"/>
    <property type="molecule type" value="Genomic_DNA"/>
</dbReference>
<dbReference type="Proteomes" id="UP001497522">
    <property type="component" value="Chromosome 1"/>
</dbReference>
<protein>
    <submittedName>
        <fullName evidence="1">Uncharacterized protein</fullName>
    </submittedName>
</protein>
<accession>A0ABP1A5S7</accession>
<keyword evidence="2" id="KW-1185">Reference proteome</keyword>
<sequence length="114" mass="12785">MIQNRRQSSFLVPDEDSLEDKLSQGRILFDPSAFDAVVFRDNLSPTDDDATASGGKVEKTTRITSHSLFTVLFQRWRPTIKSRRSGLQTVFSLAAGTQRQCESLIAYCVEALSR</sequence>
<name>A0ABP1A5S7_9BRYO</name>
<evidence type="ECO:0000313" key="1">
    <source>
        <dbReference type="EMBL" id="CAK9857877.1"/>
    </source>
</evidence>
<proteinExistence type="predicted"/>
<organism evidence="1 2">
    <name type="scientific">Sphagnum jensenii</name>
    <dbReference type="NCBI Taxonomy" id="128206"/>
    <lineage>
        <taxon>Eukaryota</taxon>
        <taxon>Viridiplantae</taxon>
        <taxon>Streptophyta</taxon>
        <taxon>Embryophyta</taxon>
        <taxon>Bryophyta</taxon>
        <taxon>Sphagnophytina</taxon>
        <taxon>Sphagnopsida</taxon>
        <taxon>Sphagnales</taxon>
        <taxon>Sphagnaceae</taxon>
        <taxon>Sphagnum</taxon>
    </lineage>
</organism>
<reference evidence="1 2" key="1">
    <citation type="submission" date="2024-03" db="EMBL/GenBank/DDBJ databases">
        <authorList>
            <consortium name="ELIXIR-Norway"/>
            <consortium name="Elixir Norway"/>
        </authorList>
    </citation>
    <scope>NUCLEOTIDE SEQUENCE [LARGE SCALE GENOMIC DNA]</scope>
</reference>
<evidence type="ECO:0000313" key="2">
    <source>
        <dbReference type="Proteomes" id="UP001497522"/>
    </source>
</evidence>
<gene>
    <name evidence="1" type="ORF">CSSPJE1EN2_LOCUS872</name>
</gene>